<sequence length="279" mass="31256">MKVKVIDYPSGSTLNFYRGKLYLMGDDARHLLILDTALNSVDSVDLFKSVSSRIPKPVKPDIESSEIIKKQVWLLGSGTITPYRDSIFQIDISDKKIKKSSLKAVFDKISSKIEKLNIEGFAKIKDQIILGNRRNSPGIHNYFITIPERFFEDKRIGEVKVIPFVAPTPDAGISGLSFFAKRDLLFITCSEEFSKSAIADGEIGQSYLGIISQASNKLDVDSISTLNWVPFSVISSVFNNTKIESVAISEIRKGLYHLYFTADNDDGKTILFKVRMLIK</sequence>
<dbReference type="EMBL" id="JBHUHZ010000002">
    <property type="protein sequence ID" value="MFD2163615.1"/>
    <property type="molecule type" value="Genomic_DNA"/>
</dbReference>
<dbReference type="Proteomes" id="UP001597387">
    <property type="component" value="Unassembled WGS sequence"/>
</dbReference>
<dbReference type="RefSeq" id="WP_255900591.1">
    <property type="nucleotide sequence ID" value="NZ_JAFMZO010000002.1"/>
</dbReference>
<protein>
    <submittedName>
        <fullName evidence="1">DUF6929 family protein</fullName>
    </submittedName>
</protein>
<dbReference type="Pfam" id="PF22000">
    <property type="entry name" value="DUF6929"/>
    <property type="match status" value="1"/>
</dbReference>
<accession>A0ABW4ZPF6</accession>
<comment type="caution">
    <text evidence="1">The sequence shown here is derived from an EMBL/GenBank/DDBJ whole genome shotgun (WGS) entry which is preliminary data.</text>
</comment>
<evidence type="ECO:0000313" key="2">
    <source>
        <dbReference type="Proteomes" id="UP001597387"/>
    </source>
</evidence>
<evidence type="ECO:0000313" key="1">
    <source>
        <dbReference type="EMBL" id="MFD2163615.1"/>
    </source>
</evidence>
<proteinExistence type="predicted"/>
<dbReference type="InterPro" id="IPR053851">
    <property type="entry name" value="DUF6929"/>
</dbReference>
<name>A0ABW4ZPF6_9SPHI</name>
<gene>
    <name evidence="1" type="ORF">ACFSJU_14490</name>
</gene>
<reference evidence="2" key="1">
    <citation type="journal article" date="2019" name="Int. J. Syst. Evol. Microbiol.">
        <title>The Global Catalogue of Microorganisms (GCM) 10K type strain sequencing project: providing services to taxonomists for standard genome sequencing and annotation.</title>
        <authorList>
            <consortium name="The Broad Institute Genomics Platform"/>
            <consortium name="The Broad Institute Genome Sequencing Center for Infectious Disease"/>
            <person name="Wu L."/>
            <person name="Ma J."/>
        </authorList>
    </citation>
    <scope>NUCLEOTIDE SEQUENCE [LARGE SCALE GENOMIC DNA]</scope>
    <source>
        <strain evidence="2">KCTC 42217</strain>
    </source>
</reference>
<organism evidence="1 2">
    <name type="scientific">Paradesertivirga mongoliensis</name>
    <dbReference type="NCBI Taxonomy" id="2100740"/>
    <lineage>
        <taxon>Bacteria</taxon>
        <taxon>Pseudomonadati</taxon>
        <taxon>Bacteroidota</taxon>
        <taxon>Sphingobacteriia</taxon>
        <taxon>Sphingobacteriales</taxon>
        <taxon>Sphingobacteriaceae</taxon>
        <taxon>Paradesertivirga</taxon>
    </lineage>
</organism>
<keyword evidence="2" id="KW-1185">Reference proteome</keyword>